<feature type="transmembrane region" description="Helical" evidence="14">
    <location>
        <begin position="221"/>
        <end position="249"/>
    </location>
</feature>
<dbReference type="InterPro" id="IPR002962">
    <property type="entry name" value="Peropsin"/>
</dbReference>
<dbReference type="GO" id="GO:0016020">
    <property type="term" value="C:membrane"/>
    <property type="evidence" value="ECO:0007669"/>
    <property type="project" value="UniProtKB-SubCell"/>
</dbReference>
<evidence type="ECO:0000256" key="3">
    <source>
        <dbReference type="ARBA" id="ARBA00022606"/>
    </source>
</evidence>
<reference evidence="16" key="1">
    <citation type="submission" date="2025-08" db="UniProtKB">
        <authorList>
            <consortium name="Ensembl"/>
        </authorList>
    </citation>
    <scope>IDENTIFICATION</scope>
</reference>
<dbReference type="Pfam" id="PF00001">
    <property type="entry name" value="7tm_1"/>
    <property type="match status" value="1"/>
</dbReference>
<dbReference type="GeneTree" id="ENSGT01120000271854"/>
<dbReference type="SUPFAM" id="SSF81321">
    <property type="entry name" value="Family A G protein-coupled receptor-like"/>
    <property type="match status" value="1"/>
</dbReference>
<keyword evidence="13" id="KW-0807">Transducer</keyword>
<keyword evidence="4 14" id="KW-0812">Transmembrane</keyword>
<evidence type="ECO:0000313" key="17">
    <source>
        <dbReference type="Proteomes" id="UP001108240"/>
    </source>
</evidence>
<keyword evidence="2" id="KW-0600">Photoreceptor protein</keyword>
<dbReference type="PROSITE" id="PS50262">
    <property type="entry name" value="G_PROTEIN_RECEP_F1_2"/>
    <property type="match status" value="1"/>
</dbReference>
<dbReference type="Gene3D" id="1.20.1070.10">
    <property type="entry name" value="Rhodopsin 7-helix transmembrane proteins"/>
    <property type="match status" value="1"/>
</dbReference>
<name>A0A8C1DCF3_CYPCA</name>
<feature type="transmembrane region" description="Helical" evidence="14">
    <location>
        <begin position="174"/>
        <end position="194"/>
    </location>
</feature>
<reference evidence="16" key="2">
    <citation type="submission" date="2025-09" db="UniProtKB">
        <authorList>
            <consortium name="Ensembl"/>
        </authorList>
    </citation>
    <scope>IDENTIFICATION</scope>
</reference>
<evidence type="ECO:0000313" key="16">
    <source>
        <dbReference type="Ensembl" id="ENSCCRP00000060439.2"/>
    </source>
</evidence>
<evidence type="ECO:0000256" key="12">
    <source>
        <dbReference type="ARBA" id="ARBA00023180"/>
    </source>
</evidence>
<keyword evidence="6 14" id="KW-1133">Transmembrane helix</keyword>
<dbReference type="GO" id="GO:0007602">
    <property type="term" value="P:phototransduction"/>
    <property type="evidence" value="ECO:0007669"/>
    <property type="project" value="UniProtKB-KW"/>
</dbReference>
<keyword evidence="7" id="KW-0157">Chromophore</keyword>
<evidence type="ECO:0000256" key="13">
    <source>
        <dbReference type="ARBA" id="ARBA00023224"/>
    </source>
</evidence>
<evidence type="ECO:0000256" key="8">
    <source>
        <dbReference type="ARBA" id="ARBA00023040"/>
    </source>
</evidence>
<feature type="domain" description="G-protein coupled receptors family 1 profile" evidence="15">
    <location>
        <begin position="75"/>
        <end position="331"/>
    </location>
</feature>
<dbReference type="GO" id="GO:0004930">
    <property type="term" value="F:G protein-coupled receptor activity"/>
    <property type="evidence" value="ECO:0007669"/>
    <property type="project" value="UniProtKB-KW"/>
</dbReference>
<feature type="transmembrane region" description="Helical" evidence="14">
    <location>
        <begin position="132"/>
        <end position="162"/>
    </location>
</feature>
<dbReference type="OMA" id="TIRQRIC"/>
<keyword evidence="17" id="KW-1185">Reference proteome</keyword>
<evidence type="ECO:0000256" key="9">
    <source>
        <dbReference type="ARBA" id="ARBA00023136"/>
    </source>
</evidence>
<proteinExistence type="predicted"/>
<dbReference type="PROSITE" id="PS00238">
    <property type="entry name" value="OPSIN"/>
    <property type="match status" value="1"/>
</dbReference>
<dbReference type="CDD" id="cd15074">
    <property type="entry name" value="7tmA_Opsin5_neuropsin"/>
    <property type="match status" value="1"/>
</dbReference>
<evidence type="ECO:0000256" key="10">
    <source>
        <dbReference type="ARBA" id="ARBA00023157"/>
    </source>
</evidence>
<dbReference type="PRINTS" id="PR00237">
    <property type="entry name" value="GPCRRHODOPSN"/>
</dbReference>
<dbReference type="GO" id="GO:0007601">
    <property type="term" value="P:visual perception"/>
    <property type="evidence" value="ECO:0007669"/>
    <property type="project" value="InterPro"/>
</dbReference>
<dbReference type="InterPro" id="IPR050125">
    <property type="entry name" value="GPCR_opsins"/>
</dbReference>
<evidence type="ECO:0000256" key="6">
    <source>
        <dbReference type="ARBA" id="ARBA00022989"/>
    </source>
</evidence>
<dbReference type="AlphaFoldDB" id="A0A8C1DCF3"/>
<organism evidence="16 17">
    <name type="scientific">Cyprinus carpio carpio</name>
    <dbReference type="NCBI Taxonomy" id="630221"/>
    <lineage>
        <taxon>Eukaryota</taxon>
        <taxon>Metazoa</taxon>
        <taxon>Chordata</taxon>
        <taxon>Craniata</taxon>
        <taxon>Vertebrata</taxon>
        <taxon>Euteleostomi</taxon>
        <taxon>Actinopterygii</taxon>
        <taxon>Neopterygii</taxon>
        <taxon>Teleostei</taxon>
        <taxon>Ostariophysi</taxon>
        <taxon>Cypriniformes</taxon>
        <taxon>Cyprinidae</taxon>
        <taxon>Cyprininae</taxon>
        <taxon>Cyprinus</taxon>
    </lineage>
</organism>
<protein>
    <submittedName>
        <fullName evidence="16">Opsin 7, group member c</fullName>
    </submittedName>
</protein>
<feature type="transmembrane region" description="Helical" evidence="14">
    <location>
        <begin position="274"/>
        <end position="300"/>
    </location>
</feature>
<evidence type="ECO:0000256" key="5">
    <source>
        <dbReference type="ARBA" id="ARBA00022925"/>
    </source>
</evidence>
<keyword evidence="10" id="KW-1015">Disulfide bond</keyword>
<dbReference type="Ensembl" id="ENSCCRT00000065549.2">
    <property type="protein sequence ID" value="ENSCCRP00000060439.2"/>
    <property type="gene ID" value="ENSCCRG00000032504.2"/>
</dbReference>
<dbReference type="InterPro" id="IPR027430">
    <property type="entry name" value="Retinal_BS"/>
</dbReference>
<dbReference type="GO" id="GO:0009881">
    <property type="term" value="F:photoreceptor activity"/>
    <property type="evidence" value="ECO:0007669"/>
    <property type="project" value="UniProtKB-KW"/>
</dbReference>
<dbReference type="PRINTS" id="PR01244">
    <property type="entry name" value="PEROPSIN"/>
</dbReference>
<evidence type="ECO:0000256" key="14">
    <source>
        <dbReference type="SAM" id="Phobius"/>
    </source>
</evidence>
<keyword evidence="9 14" id="KW-0472">Membrane</keyword>
<evidence type="ECO:0000256" key="11">
    <source>
        <dbReference type="ARBA" id="ARBA00023170"/>
    </source>
</evidence>
<keyword evidence="8" id="KW-0297">G-protein coupled receptor</keyword>
<dbReference type="PANTHER" id="PTHR24240">
    <property type="entry name" value="OPSIN"/>
    <property type="match status" value="1"/>
</dbReference>
<dbReference type="InterPro" id="IPR017452">
    <property type="entry name" value="GPCR_Rhodpsn_7TM"/>
</dbReference>
<evidence type="ECO:0000256" key="4">
    <source>
        <dbReference type="ARBA" id="ARBA00022692"/>
    </source>
</evidence>
<keyword evidence="5" id="KW-0681">Retinal protein</keyword>
<feature type="transmembrane region" description="Helical" evidence="14">
    <location>
        <begin position="64"/>
        <end position="84"/>
    </location>
</feature>
<accession>A0A8C1DCF3</accession>
<keyword evidence="12" id="KW-0325">Glycoprotein</keyword>
<feature type="transmembrane region" description="Helical" evidence="14">
    <location>
        <begin position="312"/>
        <end position="334"/>
    </location>
</feature>
<evidence type="ECO:0000256" key="2">
    <source>
        <dbReference type="ARBA" id="ARBA00022543"/>
    </source>
</evidence>
<keyword evidence="11" id="KW-0675">Receptor</keyword>
<evidence type="ECO:0000256" key="1">
    <source>
        <dbReference type="ARBA" id="ARBA00004141"/>
    </source>
</evidence>
<dbReference type="InterPro" id="IPR000276">
    <property type="entry name" value="GPCR_Rhodpsn"/>
</dbReference>
<comment type="subcellular location">
    <subcellularLocation>
        <location evidence="1">Membrane</location>
        <topology evidence="1">Multi-pass membrane protein</topology>
    </subcellularLocation>
</comment>
<dbReference type="FunFam" id="1.20.1070.10:FF:000219">
    <property type="entry name" value="Opsin 5-like 2"/>
    <property type="match status" value="1"/>
</dbReference>
<sequence>MNHLRGTFSHNFFKKFVTQTYSKPDLNNYFFFTKDMDILMGNVSETALFVSTISRQHDILMGSLYSLFCVLSLLGNGMLLFVAYRKRSSLKPAEFFVVNLSVSDLGMTLFLFPLAIPSALAHRWLFGEVACLCYAVCGVLFGLCSLTNLTALSSVCCLKVCVPNYGNKFSSSHACVMVVGVWCYVSVFAVGPLAHWGSFGPEPYGTACCINWYTPSHDALAMSYIVSLFIFCYIVPCTIIILSYTFILLTVRGSRQAIQQHVSPQTKVANAHTLIVKLSVAVCIGFLMAWSPYAIVAMWAAFSANEQVPPTAFALAAILAKSSTIYNPMVYLLFKPNFRKSLSNDTQTIRQRICLSHSKASPTPGIKDWQVKNFQQCNSKDASTSTPFSSGQTESYGACHVYAEAGSCFQQMSPQRTVRILEGTVQSEIPVRQLTDRMQNNLL</sequence>
<feature type="transmembrane region" description="Helical" evidence="14">
    <location>
        <begin position="96"/>
        <end position="120"/>
    </location>
</feature>
<dbReference type="Proteomes" id="UP001108240">
    <property type="component" value="Unplaced"/>
</dbReference>
<keyword evidence="3" id="KW-0716">Sensory transduction</keyword>
<evidence type="ECO:0000259" key="15">
    <source>
        <dbReference type="PROSITE" id="PS50262"/>
    </source>
</evidence>
<evidence type="ECO:0000256" key="7">
    <source>
        <dbReference type="ARBA" id="ARBA00022991"/>
    </source>
</evidence>